<dbReference type="PROSITE" id="PS51077">
    <property type="entry name" value="HTH_ICLR"/>
    <property type="match status" value="1"/>
</dbReference>
<dbReference type="EMBL" id="JAGGLM010000002">
    <property type="protein sequence ID" value="MBP2031913.1"/>
    <property type="molecule type" value="Genomic_DNA"/>
</dbReference>
<evidence type="ECO:0000256" key="3">
    <source>
        <dbReference type="ARBA" id="ARBA00023163"/>
    </source>
</evidence>
<reference evidence="6 7" key="1">
    <citation type="submission" date="2021-03" db="EMBL/GenBank/DDBJ databases">
        <title>Genomic Encyclopedia of Type Strains, Phase IV (KMG-IV): sequencing the most valuable type-strain genomes for metagenomic binning, comparative biology and taxonomic classification.</title>
        <authorList>
            <person name="Goeker M."/>
        </authorList>
    </citation>
    <scope>NUCLEOTIDE SEQUENCE [LARGE SCALE GENOMIC DNA]</scope>
    <source>
        <strain evidence="6 7">DSM 28783</strain>
    </source>
</reference>
<dbReference type="Gene3D" id="3.30.450.40">
    <property type="match status" value="1"/>
</dbReference>
<dbReference type="InterPro" id="IPR050707">
    <property type="entry name" value="HTH_MetabolicPath_Reg"/>
</dbReference>
<dbReference type="SUPFAM" id="SSF46785">
    <property type="entry name" value="Winged helix' DNA-binding domain"/>
    <property type="match status" value="1"/>
</dbReference>
<evidence type="ECO:0000256" key="2">
    <source>
        <dbReference type="ARBA" id="ARBA00023125"/>
    </source>
</evidence>
<protein>
    <submittedName>
        <fullName evidence="6">DNA-binding IclR family transcriptional regulator</fullName>
    </submittedName>
</protein>
<dbReference type="PANTHER" id="PTHR30136:SF24">
    <property type="entry name" value="HTH-TYPE TRANSCRIPTIONAL REPRESSOR ALLR"/>
    <property type="match status" value="1"/>
</dbReference>
<feature type="domain" description="HTH iclR-type" evidence="4">
    <location>
        <begin position="3"/>
        <end position="65"/>
    </location>
</feature>
<keyword evidence="7" id="KW-1185">Reference proteome</keyword>
<evidence type="ECO:0000259" key="4">
    <source>
        <dbReference type="PROSITE" id="PS51077"/>
    </source>
</evidence>
<organism evidence="6 7">
    <name type="scientific">Clostridium algifaecis</name>
    <dbReference type="NCBI Taxonomy" id="1472040"/>
    <lineage>
        <taxon>Bacteria</taxon>
        <taxon>Bacillati</taxon>
        <taxon>Bacillota</taxon>
        <taxon>Clostridia</taxon>
        <taxon>Eubacteriales</taxon>
        <taxon>Clostridiaceae</taxon>
        <taxon>Clostridium</taxon>
    </lineage>
</organism>
<dbReference type="Gene3D" id="1.10.10.10">
    <property type="entry name" value="Winged helix-like DNA-binding domain superfamily/Winged helix DNA-binding domain"/>
    <property type="match status" value="1"/>
</dbReference>
<evidence type="ECO:0000313" key="6">
    <source>
        <dbReference type="EMBL" id="MBP2031913.1"/>
    </source>
</evidence>
<dbReference type="RefSeq" id="WP_209700859.1">
    <property type="nucleotide sequence ID" value="NZ_JAGGLM010000002.1"/>
</dbReference>
<dbReference type="PROSITE" id="PS51078">
    <property type="entry name" value="ICLR_ED"/>
    <property type="match status" value="1"/>
</dbReference>
<dbReference type="InterPro" id="IPR029016">
    <property type="entry name" value="GAF-like_dom_sf"/>
</dbReference>
<keyword evidence="2 6" id="KW-0238">DNA-binding</keyword>
<sequence length="249" mass="28296">MEHKPTQRVLNILNLLSTNPNGLTLTEISETLDIPKSTIYPIMQTMLESNFVSIEKGTLKYSIGISAFRIGSSYSRNKYILDFIQKVMKNIVNNINETCQMGILDGNNVLYILKEDPKKDMDIRLISYIGKRIPAYCTALGKAILAQYDIEKIKSLYPNGLKPITKNTITDFHTLKKQLDIIRKTNVAKEYEEVTEFICCYAVPIQLKNNTTAALSISIPTFRINKEKEKLAIQLLLDAKDQIQNSNID</sequence>
<keyword evidence="3" id="KW-0804">Transcription</keyword>
<dbReference type="Proteomes" id="UP001519307">
    <property type="component" value="Unassembled WGS sequence"/>
</dbReference>
<accession>A0ABS4KPE7</accession>
<dbReference type="SMART" id="SM00346">
    <property type="entry name" value="HTH_ICLR"/>
    <property type="match status" value="1"/>
</dbReference>
<evidence type="ECO:0000256" key="1">
    <source>
        <dbReference type="ARBA" id="ARBA00023015"/>
    </source>
</evidence>
<proteinExistence type="predicted"/>
<comment type="caution">
    <text evidence="6">The sequence shown here is derived from an EMBL/GenBank/DDBJ whole genome shotgun (WGS) entry which is preliminary data.</text>
</comment>
<evidence type="ECO:0000313" key="7">
    <source>
        <dbReference type="Proteomes" id="UP001519307"/>
    </source>
</evidence>
<dbReference type="InterPro" id="IPR014757">
    <property type="entry name" value="Tscrpt_reg_IclR_C"/>
</dbReference>
<dbReference type="InterPro" id="IPR005471">
    <property type="entry name" value="Tscrpt_reg_IclR_N"/>
</dbReference>
<name>A0ABS4KPE7_9CLOT</name>
<feature type="domain" description="IclR-ED" evidence="5">
    <location>
        <begin position="66"/>
        <end position="249"/>
    </location>
</feature>
<dbReference type="InterPro" id="IPR036388">
    <property type="entry name" value="WH-like_DNA-bd_sf"/>
</dbReference>
<dbReference type="PANTHER" id="PTHR30136">
    <property type="entry name" value="HELIX-TURN-HELIX TRANSCRIPTIONAL REGULATOR, ICLR FAMILY"/>
    <property type="match status" value="1"/>
</dbReference>
<dbReference type="Pfam" id="PF09339">
    <property type="entry name" value="HTH_IclR"/>
    <property type="match status" value="1"/>
</dbReference>
<dbReference type="InterPro" id="IPR036390">
    <property type="entry name" value="WH_DNA-bd_sf"/>
</dbReference>
<gene>
    <name evidence="6" type="ORF">J2Z42_000578</name>
</gene>
<keyword evidence="1" id="KW-0805">Transcription regulation</keyword>
<dbReference type="Pfam" id="PF01614">
    <property type="entry name" value="IclR_C"/>
    <property type="match status" value="1"/>
</dbReference>
<dbReference type="SUPFAM" id="SSF55781">
    <property type="entry name" value="GAF domain-like"/>
    <property type="match status" value="1"/>
</dbReference>
<dbReference type="GO" id="GO:0003677">
    <property type="term" value="F:DNA binding"/>
    <property type="evidence" value="ECO:0007669"/>
    <property type="project" value="UniProtKB-KW"/>
</dbReference>
<evidence type="ECO:0000259" key="5">
    <source>
        <dbReference type="PROSITE" id="PS51078"/>
    </source>
</evidence>